<dbReference type="PANTHER" id="PTHR48005">
    <property type="entry name" value="LEUCINE RICH REPEAT KINASE 2"/>
    <property type="match status" value="1"/>
</dbReference>
<comment type="similarity">
    <text evidence="10">Belongs to the protein kinase superfamily.</text>
</comment>
<keyword evidence="5" id="KW-0418">Kinase</keyword>
<dbReference type="GO" id="GO:0005524">
    <property type="term" value="F:ATP binding"/>
    <property type="evidence" value="ECO:0007669"/>
    <property type="project" value="UniProtKB-UniRule"/>
</dbReference>
<keyword evidence="2 10" id="KW-0723">Serine/threonine-protein kinase</keyword>
<evidence type="ECO:0000259" key="11">
    <source>
        <dbReference type="PROSITE" id="PS50011"/>
    </source>
</evidence>
<evidence type="ECO:0000256" key="9">
    <source>
        <dbReference type="PROSITE-ProRule" id="PRU10141"/>
    </source>
</evidence>
<evidence type="ECO:0000256" key="3">
    <source>
        <dbReference type="ARBA" id="ARBA00022679"/>
    </source>
</evidence>
<comment type="caution">
    <text evidence="12">The sequence shown here is derived from an EMBL/GenBank/DDBJ whole genome shotgun (WGS) entry which is preliminary data.</text>
</comment>
<dbReference type="SMART" id="SM00220">
    <property type="entry name" value="S_TKc"/>
    <property type="match status" value="1"/>
</dbReference>
<evidence type="ECO:0000256" key="2">
    <source>
        <dbReference type="ARBA" id="ARBA00022527"/>
    </source>
</evidence>
<dbReference type="PROSITE" id="PS50011">
    <property type="entry name" value="PROTEIN_KINASE_DOM"/>
    <property type="match status" value="1"/>
</dbReference>
<dbReference type="InterPro" id="IPR008271">
    <property type="entry name" value="Ser/Thr_kinase_AS"/>
</dbReference>
<dbReference type="EC" id="2.7.11.1" evidence="1"/>
<dbReference type="InterPro" id="IPR011009">
    <property type="entry name" value="Kinase-like_dom_sf"/>
</dbReference>
<sequence>MLYRQISPPSTSYPCSYTTNRTECSLNHPSNLVTGKIASELENAACGSSLLNNPGLCASKPNVGVYAFFVPVALLAVSVIRRRKHGSYPTWKLTPFHSLKFTASNIVMNLTENSMIGSGGSGKVYRVAVNPWGDLVAVKRIWNYKKLDHRLDKEFKAEIQVLGTIPHNSIVKFLCCMSSENSKFLVYEYLENRSLDLWLHRKKTPRTVSNSANHVVLDWLKRLQIAVGAAQGLCYMHHHCSPPIIHRDVKSSNILLDSEFNAKIADFGIAKILSKQGGANSMSVVAGSFGYIAPEYAQIGRVSEKIDVYSFGVILLELATGREAHSGDEHTSLAEWAAHQFQEGKPIVDALDEEIKEPCYMDEISSVFELGIICTRLLPSNRPTMKDVLQLLLQRCHPLALGEKNTRSKYDDIPLNENSKCERMAGSDEGTFASNV</sequence>
<dbReference type="GO" id="GO:0004674">
    <property type="term" value="F:protein serine/threonine kinase activity"/>
    <property type="evidence" value="ECO:0007669"/>
    <property type="project" value="UniProtKB-KW"/>
</dbReference>
<evidence type="ECO:0000256" key="7">
    <source>
        <dbReference type="ARBA" id="ARBA00047899"/>
    </source>
</evidence>
<name>A0AAP0WQA0_LIQFO</name>
<comment type="catalytic activity">
    <reaction evidence="7">
        <text>L-threonyl-[protein] + ATP = O-phospho-L-threonyl-[protein] + ADP + H(+)</text>
        <dbReference type="Rhea" id="RHEA:46608"/>
        <dbReference type="Rhea" id="RHEA-COMP:11060"/>
        <dbReference type="Rhea" id="RHEA-COMP:11605"/>
        <dbReference type="ChEBI" id="CHEBI:15378"/>
        <dbReference type="ChEBI" id="CHEBI:30013"/>
        <dbReference type="ChEBI" id="CHEBI:30616"/>
        <dbReference type="ChEBI" id="CHEBI:61977"/>
        <dbReference type="ChEBI" id="CHEBI:456216"/>
        <dbReference type="EC" id="2.7.11.1"/>
    </reaction>
</comment>
<dbReference type="AlphaFoldDB" id="A0AAP0WQA0"/>
<organism evidence="12 13">
    <name type="scientific">Liquidambar formosana</name>
    <name type="common">Formosan gum</name>
    <dbReference type="NCBI Taxonomy" id="63359"/>
    <lineage>
        <taxon>Eukaryota</taxon>
        <taxon>Viridiplantae</taxon>
        <taxon>Streptophyta</taxon>
        <taxon>Embryophyta</taxon>
        <taxon>Tracheophyta</taxon>
        <taxon>Spermatophyta</taxon>
        <taxon>Magnoliopsida</taxon>
        <taxon>eudicotyledons</taxon>
        <taxon>Gunneridae</taxon>
        <taxon>Pentapetalae</taxon>
        <taxon>Saxifragales</taxon>
        <taxon>Altingiaceae</taxon>
        <taxon>Liquidambar</taxon>
    </lineage>
</organism>
<keyword evidence="3" id="KW-0808">Transferase</keyword>
<dbReference type="PROSITE" id="PS00107">
    <property type="entry name" value="PROTEIN_KINASE_ATP"/>
    <property type="match status" value="1"/>
</dbReference>
<proteinExistence type="inferred from homology"/>
<keyword evidence="6 9" id="KW-0067">ATP-binding</keyword>
<protein>
    <recommendedName>
        <fullName evidence="1">non-specific serine/threonine protein kinase</fullName>
        <ecNumber evidence="1">2.7.11.1</ecNumber>
    </recommendedName>
</protein>
<dbReference type="FunFam" id="1.10.510.10:FF:000714">
    <property type="entry name" value="Kinase family with leucine-rich repeat domain-containing protein"/>
    <property type="match status" value="1"/>
</dbReference>
<dbReference type="InterPro" id="IPR017441">
    <property type="entry name" value="Protein_kinase_ATP_BS"/>
</dbReference>
<accession>A0AAP0WQA0</accession>
<dbReference type="Gene3D" id="1.10.510.10">
    <property type="entry name" value="Transferase(Phosphotransferase) domain 1"/>
    <property type="match status" value="1"/>
</dbReference>
<dbReference type="Gene3D" id="3.30.200.20">
    <property type="entry name" value="Phosphorylase Kinase, domain 1"/>
    <property type="match status" value="1"/>
</dbReference>
<dbReference type="Proteomes" id="UP001415857">
    <property type="component" value="Unassembled WGS sequence"/>
</dbReference>
<evidence type="ECO:0000256" key="8">
    <source>
        <dbReference type="ARBA" id="ARBA00048679"/>
    </source>
</evidence>
<dbReference type="SUPFAM" id="SSF56112">
    <property type="entry name" value="Protein kinase-like (PK-like)"/>
    <property type="match status" value="1"/>
</dbReference>
<evidence type="ECO:0000256" key="10">
    <source>
        <dbReference type="RuleBase" id="RU000304"/>
    </source>
</evidence>
<dbReference type="EMBL" id="JBBPBK010000011">
    <property type="protein sequence ID" value="KAK9274718.1"/>
    <property type="molecule type" value="Genomic_DNA"/>
</dbReference>
<dbReference type="PANTHER" id="PTHR48005:SF85">
    <property type="entry name" value="PROTEIN KINASE DOMAIN-CONTAINING PROTEIN"/>
    <property type="match status" value="1"/>
</dbReference>
<keyword evidence="4 9" id="KW-0547">Nucleotide-binding</keyword>
<dbReference type="Pfam" id="PF00069">
    <property type="entry name" value="Pkinase"/>
    <property type="match status" value="1"/>
</dbReference>
<evidence type="ECO:0000256" key="6">
    <source>
        <dbReference type="ARBA" id="ARBA00022840"/>
    </source>
</evidence>
<dbReference type="PROSITE" id="PS00108">
    <property type="entry name" value="PROTEIN_KINASE_ST"/>
    <property type="match status" value="1"/>
</dbReference>
<evidence type="ECO:0000256" key="4">
    <source>
        <dbReference type="ARBA" id="ARBA00022741"/>
    </source>
</evidence>
<evidence type="ECO:0000256" key="1">
    <source>
        <dbReference type="ARBA" id="ARBA00012513"/>
    </source>
</evidence>
<evidence type="ECO:0000256" key="5">
    <source>
        <dbReference type="ARBA" id="ARBA00022777"/>
    </source>
</evidence>
<evidence type="ECO:0000313" key="13">
    <source>
        <dbReference type="Proteomes" id="UP001415857"/>
    </source>
</evidence>
<gene>
    <name evidence="12" type="ORF">L1049_021969</name>
</gene>
<dbReference type="InterPro" id="IPR000719">
    <property type="entry name" value="Prot_kinase_dom"/>
</dbReference>
<feature type="binding site" evidence="9">
    <location>
        <position position="139"/>
    </location>
    <ligand>
        <name>ATP</name>
        <dbReference type="ChEBI" id="CHEBI:30616"/>
    </ligand>
</feature>
<reference evidence="12 13" key="1">
    <citation type="journal article" date="2024" name="Plant J.">
        <title>Genome sequences and population genomics reveal climatic adaptation and genomic divergence between two closely related sweetgum species.</title>
        <authorList>
            <person name="Xu W.Q."/>
            <person name="Ren C.Q."/>
            <person name="Zhang X.Y."/>
            <person name="Comes H.P."/>
            <person name="Liu X.H."/>
            <person name="Li Y.G."/>
            <person name="Kettle C.J."/>
            <person name="Jalonen R."/>
            <person name="Gaisberger H."/>
            <person name="Ma Y.Z."/>
            <person name="Qiu Y.X."/>
        </authorList>
    </citation>
    <scope>NUCLEOTIDE SEQUENCE [LARGE SCALE GENOMIC DNA]</scope>
    <source>
        <strain evidence="12">Hangzhou</strain>
    </source>
</reference>
<evidence type="ECO:0000313" key="12">
    <source>
        <dbReference type="EMBL" id="KAK9274718.1"/>
    </source>
</evidence>
<keyword evidence="13" id="KW-1185">Reference proteome</keyword>
<comment type="catalytic activity">
    <reaction evidence="8">
        <text>L-seryl-[protein] + ATP = O-phospho-L-seryl-[protein] + ADP + H(+)</text>
        <dbReference type="Rhea" id="RHEA:17989"/>
        <dbReference type="Rhea" id="RHEA-COMP:9863"/>
        <dbReference type="Rhea" id="RHEA-COMP:11604"/>
        <dbReference type="ChEBI" id="CHEBI:15378"/>
        <dbReference type="ChEBI" id="CHEBI:29999"/>
        <dbReference type="ChEBI" id="CHEBI:30616"/>
        <dbReference type="ChEBI" id="CHEBI:83421"/>
        <dbReference type="ChEBI" id="CHEBI:456216"/>
        <dbReference type="EC" id="2.7.11.1"/>
    </reaction>
</comment>
<feature type="domain" description="Protein kinase" evidence="11">
    <location>
        <begin position="110"/>
        <end position="400"/>
    </location>
</feature>
<dbReference type="InterPro" id="IPR051420">
    <property type="entry name" value="Ser_Thr_Kinases_DiverseReg"/>
</dbReference>